<name>A0ABN8G9I1_9BACL</name>
<comment type="caution">
    <text evidence="1">The sequence shown here is derived from an EMBL/GenBank/DDBJ whole genome shotgun (WGS) entry which is preliminary data.</text>
</comment>
<keyword evidence="2" id="KW-1185">Reference proteome</keyword>
<dbReference type="EMBL" id="CAKMMW010000003">
    <property type="protein sequence ID" value="CAH1200414.1"/>
    <property type="molecule type" value="Genomic_DNA"/>
</dbReference>
<gene>
    <name evidence="1" type="ORF">PAECIP111891_01745</name>
</gene>
<evidence type="ECO:0008006" key="3">
    <source>
        <dbReference type="Google" id="ProtNLM"/>
    </source>
</evidence>
<proteinExistence type="predicted"/>
<organism evidence="1 2">
    <name type="scientific">Paenibacillus allorhizoplanae</name>
    <dbReference type="NCBI Taxonomy" id="2905648"/>
    <lineage>
        <taxon>Bacteria</taxon>
        <taxon>Bacillati</taxon>
        <taxon>Bacillota</taxon>
        <taxon>Bacilli</taxon>
        <taxon>Bacillales</taxon>
        <taxon>Paenibacillaceae</taxon>
        <taxon>Paenibacillus</taxon>
    </lineage>
</organism>
<dbReference type="Proteomes" id="UP000838821">
    <property type="component" value="Unassembled WGS sequence"/>
</dbReference>
<evidence type="ECO:0000313" key="1">
    <source>
        <dbReference type="EMBL" id="CAH1200414.1"/>
    </source>
</evidence>
<reference evidence="1" key="1">
    <citation type="submission" date="2022-01" db="EMBL/GenBank/DDBJ databases">
        <authorList>
            <person name="Criscuolo A."/>
        </authorList>
    </citation>
    <scope>NUCLEOTIDE SEQUENCE</scope>
    <source>
        <strain evidence="1">CIP111891</strain>
    </source>
</reference>
<accession>A0ABN8G9I1</accession>
<sequence>MDIPAMSMVLAQNNLSQAVGISVLKMAKEQMTEQGQQVVQLIERSVQPNLGGNLDISV</sequence>
<evidence type="ECO:0000313" key="2">
    <source>
        <dbReference type="Proteomes" id="UP000838821"/>
    </source>
</evidence>
<dbReference type="InterPro" id="IPR025906">
    <property type="entry name" value="YjfB_motility"/>
</dbReference>
<dbReference type="Pfam" id="PF14070">
    <property type="entry name" value="YjfB_motility"/>
    <property type="match status" value="1"/>
</dbReference>
<dbReference type="RefSeq" id="WP_236286237.1">
    <property type="nucleotide sequence ID" value="NZ_CAKMMW010000003.1"/>
</dbReference>
<protein>
    <recommendedName>
        <fullName evidence="3">Motility protein</fullName>
    </recommendedName>
</protein>